<gene>
    <name evidence="4" type="ORF">AK812_SmicGene6220</name>
</gene>
<feature type="compositionally biased region" description="Low complexity" evidence="2">
    <location>
        <begin position="29"/>
        <end position="38"/>
    </location>
</feature>
<organism evidence="4 5">
    <name type="scientific">Symbiodinium microadriaticum</name>
    <name type="common">Dinoflagellate</name>
    <name type="synonym">Zooxanthella microadriatica</name>
    <dbReference type="NCBI Taxonomy" id="2951"/>
    <lineage>
        <taxon>Eukaryota</taxon>
        <taxon>Sar</taxon>
        <taxon>Alveolata</taxon>
        <taxon>Dinophyceae</taxon>
        <taxon>Suessiales</taxon>
        <taxon>Symbiodiniaceae</taxon>
        <taxon>Symbiodinium</taxon>
    </lineage>
</organism>
<dbReference type="SUPFAM" id="SSF54928">
    <property type="entry name" value="RNA-binding domain, RBD"/>
    <property type="match status" value="1"/>
</dbReference>
<feature type="domain" description="RRM" evidence="3">
    <location>
        <begin position="64"/>
        <end position="137"/>
    </location>
</feature>
<feature type="region of interest" description="Disordered" evidence="2">
    <location>
        <begin position="307"/>
        <end position="332"/>
    </location>
</feature>
<evidence type="ECO:0000259" key="3">
    <source>
        <dbReference type="PROSITE" id="PS50102"/>
    </source>
</evidence>
<protein>
    <recommendedName>
        <fullName evidence="3">RRM domain-containing protein</fullName>
    </recommendedName>
</protein>
<dbReference type="Proteomes" id="UP000186817">
    <property type="component" value="Unassembled WGS sequence"/>
</dbReference>
<keyword evidence="5" id="KW-1185">Reference proteome</keyword>
<dbReference type="InterPro" id="IPR012677">
    <property type="entry name" value="Nucleotide-bd_a/b_plait_sf"/>
</dbReference>
<dbReference type="Pfam" id="PF00076">
    <property type="entry name" value="RRM_1"/>
    <property type="match status" value="1"/>
</dbReference>
<evidence type="ECO:0000313" key="4">
    <source>
        <dbReference type="EMBL" id="OLQ10080.1"/>
    </source>
</evidence>
<dbReference type="InterPro" id="IPR000504">
    <property type="entry name" value="RRM_dom"/>
</dbReference>
<dbReference type="PROSITE" id="PS50102">
    <property type="entry name" value="RRM"/>
    <property type="match status" value="1"/>
</dbReference>
<dbReference type="Gene3D" id="3.30.70.330">
    <property type="match status" value="1"/>
</dbReference>
<evidence type="ECO:0000256" key="1">
    <source>
        <dbReference type="PROSITE-ProRule" id="PRU00176"/>
    </source>
</evidence>
<evidence type="ECO:0000256" key="2">
    <source>
        <dbReference type="SAM" id="MobiDB-lite"/>
    </source>
</evidence>
<keyword evidence="1" id="KW-0694">RNA-binding</keyword>
<dbReference type="AlphaFoldDB" id="A0A1Q9ERN5"/>
<dbReference type="GO" id="GO:0003723">
    <property type="term" value="F:RNA binding"/>
    <property type="evidence" value="ECO:0007669"/>
    <property type="project" value="UniProtKB-UniRule"/>
</dbReference>
<dbReference type="InterPro" id="IPR035979">
    <property type="entry name" value="RBD_domain_sf"/>
</dbReference>
<sequence length="332" mass="36899">MSPALPASMAESFIRGERYDDEKNAQHTPSFPSFGPSESEGHAVPVPGGFHGVKPEDPVWQGVRHVFVHNLPARATEEKLLAFVRELQAPLPTHLKFPTYANGKSRGYASMTFPNPEQASQFVRAAWQQRLPGFRKLLPLACEPSLRKNGSLREALNEFGLPGEATRPLSQQPCPRRALSIAGFHSGRKGRAKVPDQRELACGMEITDGTAWTILRNEGTKWLGEDCADSLHCLNNRDWSHEWIASLDDASRDWNGFDNDWSPWNEDRSWYSQDWWSTAEKPSSNSRSQANASREPSQHVAAVTVVAQDQNAPRSGIRGAKPGMLPNLFHGA</sequence>
<name>A0A1Q9ERN5_SYMMI</name>
<dbReference type="OrthoDB" id="10514157at2759"/>
<feature type="region of interest" description="Disordered" evidence="2">
    <location>
        <begin position="18"/>
        <end position="50"/>
    </location>
</feature>
<dbReference type="EMBL" id="LSRX01000084">
    <property type="protein sequence ID" value="OLQ10080.1"/>
    <property type="molecule type" value="Genomic_DNA"/>
</dbReference>
<evidence type="ECO:0000313" key="5">
    <source>
        <dbReference type="Proteomes" id="UP000186817"/>
    </source>
</evidence>
<accession>A0A1Q9ERN5</accession>
<comment type="caution">
    <text evidence="4">The sequence shown here is derived from an EMBL/GenBank/DDBJ whole genome shotgun (WGS) entry which is preliminary data.</text>
</comment>
<feature type="compositionally biased region" description="Low complexity" evidence="2">
    <location>
        <begin position="283"/>
        <end position="294"/>
    </location>
</feature>
<feature type="region of interest" description="Disordered" evidence="2">
    <location>
        <begin position="281"/>
        <end position="300"/>
    </location>
</feature>
<proteinExistence type="predicted"/>
<dbReference type="CDD" id="cd00590">
    <property type="entry name" value="RRM_SF"/>
    <property type="match status" value="1"/>
</dbReference>
<reference evidence="4 5" key="1">
    <citation type="submission" date="2016-02" db="EMBL/GenBank/DDBJ databases">
        <title>Genome analysis of coral dinoflagellate symbionts highlights evolutionary adaptations to a symbiotic lifestyle.</title>
        <authorList>
            <person name="Aranda M."/>
            <person name="Li Y."/>
            <person name="Liew Y.J."/>
            <person name="Baumgarten S."/>
            <person name="Simakov O."/>
            <person name="Wilson M."/>
            <person name="Piel J."/>
            <person name="Ashoor H."/>
            <person name="Bougouffa S."/>
            <person name="Bajic V.B."/>
            <person name="Ryu T."/>
            <person name="Ravasi T."/>
            <person name="Bayer T."/>
            <person name="Micklem G."/>
            <person name="Kim H."/>
            <person name="Bhak J."/>
            <person name="Lajeunesse T.C."/>
            <person name="Voolstra C.R."/>
        </authorList>
    </citation>
    <scope>NUCLEOTIDE SEQUENCE [LARGE SCALE GENOMIC DNA]</scope>
    <source>
        <strain evidence="4 5">CCMP2467</strain>
    </source>
</reference>